<dbReference type="EMBL" id="JAROCB010000004">
    <property type="protein sequence ID" value="MDN4598451.1"/>
    <property type="molecule type" value="Genomic_DNA"/>
</dbReference>
<proteinExistence type="predicted"/>
<keyword evidence="2" id="KW-1185">Reference proteome</keyword>
<evidence type="ECO:0000313" key="1">
    <source>
        <dbReference type="EMBL" id="MDN4598451.1"/>
    </source>
</evidence>
<protein>
    <recommendedName>
        <fullName evidence="3">Minor tail protein</fullName>
    </recommendedName>
</protein>
<organism evidence="1 2">
    <name type="scientific">Leifsonia virtsii</name>
    <dbReference type="NCBI Taxonomy" id="3035915"/>
    <lineage>
        <taxon>Bacteria</taxon>
        <taxon>Bacillati</taxon>
        <taxon>Actinomycetota</taxon>
        <taxon>Actinomycetes</taxon>
        <taxon>Micrococcales</taxon>
        <taxon>Microbacteriaceae</taxon>
        <taxon>Leifsonia</taxon>
    </lineage>
</organism>
<gene>
    <name evidence="1" type="ORF">P5G59_14960</name>
</gene>
<name>A0ABT8J045_9MICO</name>
<evidence type="ECO:0008006" key="3">
    <source>
        <dbReference type="Google" id="ProtNLM"/>
    </source>
</evidence>
<sequence length="285" mass="30265">MIQCDLPGLTITNEPGQTVPYLSDTNWYDGAEVVIDADDRPYGEGSFDVDIPQIRPRYFDVVIDLVDPGDGSAVWALHDVAMSLTELVDPFDVTFTDPARGPLSSVGVRVAGKVTFPIEDEDGVASVTIPMKATDPKRYGPLVAPVPSTGLPTGGTGIPYPVAYPIDYGVAGNPGTLVLANAGNSAVIPDFQVTGGLSGGFDLVVRETSAHKRFERLIPVDSVVTLQQSIGRAFIDGDNDVTRDLTYDEPIVVPPKSFVTVQFNAIGVATGTPTLTAPTMRPAYR</sequence>
<reference evidence="1" key="1">
    <citation type="submission" date="2023-03" db="EMBL/GenBank/DDBJ databases">
        <title>MT1 and MT2 Draft Genomes of Novel Species.</title>
        <authorList>
            <person name="Venkateswaran K."/>
        </authorList>
    </citation>
    <scope>NUCLEOTIDE SEQUENCE</scope>
    <source>
        <strain evidence="1">F6_8S_P_1A</strain>
    </source>
</reference>
<dbReference type="Proteomes" id="UP001174210">
    <property type="component" value="Unassembled WGS sequence"/>
</dbReference>
<comment type="caution">
    <text evidence="1">The sequence shown here is derived from an EMBL/GenBank/DDBJ whole genome shotgun (WGS) entry which is preliminary data.</text>
</comment>
<evidence type="ECO:0000313" key="2">
    <source>
        <dbReference type="Proteomes" id="UP001174210"/>
    </source>
</evidence>
<accession>A0ABT8J045</accession>
<dbReference type="RefSeq" id="WP_301219795.1">
    <property type="nucleotide sequence ID" value="NZ_JAROCB010000004.1"/>
</dbReference>